<dbReference type="GO" id="GO:0060271">
    <property type="term" value="P:cilium assembly"/>
    <property type="evidence" value="ECO:0007669"/>
    <property type="project" value="TreeGrafter"/>
</dbReference>
<dbReference type="InterPro" id="IPR013815">
    <property type="entry name" value="ATP_grasp_subdomain_1"/>
</dbReference>
<proteinExistence type="predicted"/>
<keyword evidence="4" id="KW-1185">Reference proteome</keyword>
<dbReference type="AlphaFoldDB" id="A0A8J1MIV6"/>
<dbReference type="PANTHER" id="PTHR45870">
    <property type="entry name" value="TUBULIN MONOGLYCYLASE TTLL3"/>
    <property type="match status" value="1"/>
</dbReference>
<dbReference type="OrthoDB" id="202825at2759"/>
<reference evidence="5" key="1">
    <citation type="submission" date="2025-08" db="UniProtKB">
        <authorList>
            <consortium name="RefSeq"/>
        </authorList>
    </citation>
    <scope>IDENTIFICATION</scope>
    <source>
        <strain evidence="5">J_2021</strain>
        <tissue evidence="5">Erythrocytes</tissue>
    </source>
</reference>
<evidence type="ECO:0000256" key="1">
    <source>
        <dbReference type="ARBA" id="ARBA00022598"/>
    </source>
</evidence>
<evidence type="ECO:0000313" key="5">
    <source>
        <dbReference type="RefSeq" id="XP_041441443.1"/>
    </source>
</evidence>
<dbReference type="GO" id="GO:0070736">
    <property type="term" value="F:protein-glycine ligase activity, initiating"/>
    <property type="evidence" value="ECO:0007669"/>
    <property type="project" value="TreeGrafter"/>
</dbReference>
<keyword evidence="3" id="KW-0067">ATP-binding</keyword>
<dbReference type="GO" id="GO:0015630">
    <property type="term" value="C:microtubule cytoskeleton"/>
    <property type="evidence" value="ECO:0007669"/>
    <property type="project" value="TreeGrafter"/>
</dbReference>
<name>A0A8J1MIV6_XENLA</name>
<dbReference type="RefSeq" id="XP_041441443.1">
    <property type="nucleotide sequence ID" value="XM_041585509.1"/>
</dbReference>
<keyword evidence="1" id="KW-0436">Ligase</keyword>
<evidence type="ECO:0000256" key="3">
    <source>
        <dbReference type="ARBA" id="ARBA00022840"/>
    </source>
</evidence>
<protein>
    <submittedName>
        <fullName evidence="5">Tubulin monoglycylase TTLL3-like</fullName>
    </submittedName>
</protein>
<dbReference type="GO" id="GO:0005930">
    <property type="term" value="C:axoneme"/>
    <property type="evidence" value="ECO:0007669"/>
    <property type="project" value="TreeGrafter"/>
</dbReference>
<dbReference type="GeneID" id="121401176"/>
<dbReference type="GO" id="GO:0003341">
    <property type="term" value="P:cilium movement"/>
    <property type="evidence" value="ECO:0007669"/>
    <property type="project" value="TreeGrafter"/>
</dbReference>
<accession>A0A8J1MIV6</accession>
<dbReference type="Gene3D" id="3.30.1490.20">
    <property type="entry name" value="ATP-grasp fold, A domain"/>
    <property type="match status" value="1"/>
</dbReference>
<organism evidence="4 5">
    <name type="scientific">Xenopus laevis</name>
    <name type="common">African clawed frog</name>
    <dbReference type="NCBI Taxonomy" id="8355"/>
    <lineage>
        <taxon>Eukaryota</taxon>
        <taxon>Metazoa</taxon>
        <taxon>Chordata</taxon>
        <taxon>Craniata</taxon>
        <taxon>Vertebrata</taxon>
        <taxon>Euteleostomi</taxon>
        <taxon>Amphibia</taxon>
        <taxon>Batrachia</taxon>
        <taxon>Anura</taxon>
        <taxon>Pipoidea</taxon>
        <taxon>Pipidae</taxon>
        <taxon>Xenopodinae</taxon>
        <taxon>Xenopus</taxon>
        <taxon>Xenopus</taxon>
    </lineage>
</organism>
<sequence length="173" mass="20219">MCLYLDDFSMTAACGILKWVLRRNEKSLQNDVIPRRKKKKKARTVPEDIIVTALVVCQLHLYDSTHEDGDDLVCSRIINWEQFIYDYYQVMHHGAHIRNSDKYVDYCHQLLCKLRRVNPQLDIDGEKNIWILKPRALSRGRGKRICEMGTQLLFRGKTKDKVTGGCSSQDIYK</sequence>
<dbReference type="KEGG" id="xla:121401176"/>
<dbReference type="Proteomes" id="UP000186698">
    <property type="component" value="Chromosome 3L"/>
</dbReference>
<keyword evidence="2" id="KW-0547">Nucleotide-binding</keyword>
<evidence type="ECO:0000313" key="4">
    <source>
        <dbReference type="Proteomes" id="UP000186698"/>
    </source>
</evidence>
<dbReference type="GO" id="GO:0005524">
    <property type="term" value="F:ATP binding"/>
    <property type="evidence" value="ECO:0007669"/>
    <property type="project" value="UniProtKB-KW"/>
</dbReference>
<dbReference type="PANTHER" id="PTHR45870:SF7">
    <property type="entry name" value="TUBULIN MONOGLYCYLASE TTLL3-LIKE ISOFORM X2"/>
    <property type="match status" value="1"/>
</dbReference>
<evidence type="ECO:0000256" key="2">
    <source>
        <dbReference type="ARBA" id="ARBA00022741"/>
    </source>
</evidence>
<dbReference type="InterPro" id="IPR051437">
    <property type="entry name" value="TTLL_monoglycylase"/>
</dbReference>
<gene>
    <name evidence="5" type="primary">LOC121401176</name>
</gene>